<name>A0AC34F7B9_9BILA</name>
<reference evidence="2" key="1">
    <citation type="submission" date="2022-11" db="UniProtKB">
        <authorList>
            <consortium name="WormBaseParasite"/>
        </authorList>
    </citation>
    <scope>IDENTIFICATION</scope>
</reference>
<dbReference type="Proteomes" id="UP000887579">
    <property type="component" value="Unplaced"/>
</dbReference>
<protein>
    <submittedName>
        <fullName evidence="2">GYF domain-containing protein</fullName>
    </submittedName>
</protein>
<dbReference type="WBParaSite" id="ES5_v2.g12588.t1">
    <property type="protein sequence ID" value="ES5_v2.g12588.t1"/>
    <property type="gene ID" value="ES5_v2.g12588"/>
</dbReference>
<sequence>MKSYKNLSTTFLNPNRNSEKNDEFKKAKSSNSSTLSLHIEAYENSIEATNNSDAVERVNLKAKDKGLGLVKRKFINGSTSNTQNPFEFPRQQDDQVSHPELMQFAASQQLLNPNQMEVSEWKAKVPKYPHNIYNCNGLNDIWRYFYSCCTLEFVKNSFKESLRNVRILFESLENSTPTQNSLVLNKHPKSIAAASERFIIEQKQIVAKAKNNKKKVPALTMFNPNIINNLVLLYDIKFMEAVEDLMRMRGLHAVLGGVYLTAAFQNTKTSVEEIVKAKIVQERENIQFECGEFGVEYLEHYLHWTKGKRHHYQSQSHANSYAEALLSIAGKIEVNTAKIEVNTAKTENHISKLLNIPRFKPGQRMPHNGHDEPKTSEGYDAPTAKQKNWYICESGKNYGPFESVQMGSWYTSNFFNTHLKFSNDLDNPFSTLAELIHKNGIEAPFIFQKAQPRAIMSQAENAAMENGVVKTYSSLLQAPAATVAQAPWTAPHVLQSKRSILEIQLEEEKGRKEQDEIQRKQNTTKPSSPWSGTKITSTFVSKSTVGGSNDSNQSPANPRAATSTPVINNSAWPAMPAPATPPPKKETPKQQPKQNAQKEQSDPNEFQKWAIKAIKDLNISVGTTVDAEMFTGFVESVIDPLDIKEYFVSYFGESDTVKEFVKCFLENRIASNPRKKLITDDLSSNYASSPIVVAKKTSSAFKAHEAYEKEQPRQRNASTKIRFIYAPHRKEAREINRILYSPSSSVVTHKGILAKEKCSYKDILDALSSMNIRREAKHYDVFLAFATSHLFCDYVIEFLITGLIDLSYYLTIATEDDDLEMLQQFADMILKQLLNNKIINK</sequence>
<evidence type="ECO:0000313" key="2">
    <source>
        <dbReference type="WBParaSite" id="ES5_v2.g12588.t1"/>
    </source>
</evidence>
<accession>A0AC34F7B9</accession>
<organism evidence="1 2">
    <name type="scientific">Panagrolaimus sp. ES5</name>
    <dbReference type="NCBI Taxonomy" id="591445"/>
    <lineage>
        <taxon>Eukaryota</taxon>
        <taxon>Metazoa</taxon>
        <taxon>Ecdysozoa</taxon>
        <taxon>Nematoda</taxon>
        <taxon>Chromadorea</taxon>
        <taxon>Rhabditida</taxon>
        <taxon>Tylenchina</taxon>
        <taxon>Panagrolaimomorpha</taxon>
        <taxon>Panagrolaimoidea</taxon>
        <taxon>Panagrolaimidae</taxon>
        <taxon>Panagrolaimus</taxon>
    </lineage>
</organism>
<proteinExistence type="predicted"/>
<evidence type="ECO:0000313" key="1">
    <source>
        <dbReference type="Proteomes" id="UP000887579"/>
    </source>
</evidence>